<accession>A0ABT2RPB0</accession>
<protein>
    <submittedName>
        <fullName evidence="1">Glycosyltransferase</fullName>
        <ecNumber evidence="1">2.4.-.-</ecNumber>
    </submittedName>
</protein>
<comment type="caution">
    <text evidence="1">The sequence shown here is derived from an EMBL/GenBank/DDBJ whole genome shotgun (WGS) entry which is preliminary data.</text>
</comment>
<dbReference type="EMBL" id="JAOQJU010000015">
    <property type="protein sequence ID" value="MCU6687208.1"/>
    <property type="molecule type" value="Genomic_DNA"/>
</dbReference>
<dbReference type="SUPFAM" id="SSF53756">
    <property type="entry name" value="UDP-Glycosyltransferase/glycogen phosphorylase"/>
    <property type="match status" value="1"/>
</dbReference>
<dbReference type="Gene3D" id="3.40.50.2000">
    <property type="entry name" value="Glycogen Phosphorylase B"/>
    <property type="match status" value="1"/>
</dbReference>
<reference evidence="1 2" key="1">
    <citation type="journal article" date="2021" name="ISME Commun">
        <title>Automated analysis of genomic sequences facilitates high-throughput and comprehensive description of bacteria.</title>
        <authorList>
            <person name="Hitch T.C.A."/>
        </authorList>
    </citation>
    <scope>NUCLEOTIDE SEQUENCE [LARGE SCALE GENOMIC DNA]</scope>
    <source>
        <strain evidence="1 2">Sanger_03</strain>
    </source>
</reference>
<keyword evidence="1" id="KW-0328">Glycosyltransferase</keyword>
<keyword evidence="2" id="KW-1185">Reference proteome</keyword>
<dbReference type="EC" id="2.4.-.-" evidence="1"/>
<evidence type="ECO:0000313" key="2">
    <source>
        <dbReference type="Proteomes" id="UP001652431"/>
    </source>
</evidence>
<gene>
    <name evidence="1" type="ORF">OCV99_11780</name>
</gene>
<sequence length="103" mass="11313">MIGITRTNSVKHLANLYSIADVFVNPTVEDNYSTTNLETIASGTPVITYKTGGSPESAVLFGTTVKENTVENIIDKIAGLRPIPDKRGCVTKDKIIEQYLNYY</sequence>
<proteinExistence type="predicted"/>
<keyword evidence="1" id="KW-0808">Transferase</keyword>
<dbReference type="Proteomes" id="UP001652431">
    <property type="component" value="Unassembled WGS sequence"/>
</dbReference>
<organism evidence="1 2">
    <name type="scientific">Dorea acetigenes</name>
    <dbReference type="NCBI Taxonomy" id="2981787"/>
    <lineage>
        <taxon>Bacteria</taxon>
        <taxon>Bacillati</taxon>
        <taxon>Bacillota</taxon>
        <taxon>Clostridia</taxon>
        <taxon>Lachnospirales</taxon>
        <taxon>Lachnospiraceae</taxon>
        <taxon>Dorea</taxon>
    </lineage>
</organism>
<evidence type="ECO:0000313" key="1">
    <source>
        <dbReference type="EMBL" id="MCU6687208.1"/>
    </source>
</evidence>
<dbReference type="RefSeq" id="WP_158370723.1">
    <property type="nucleotide sequence ID" value="NZ_JAOQJU010000015.1"/>
</dbReference>
<dbReference type="Pfam" id="PF13692">
    <property type="entry name" value="Glyco_trans_1_4"/>
    <property type="match status" value="1"/>
</dbReference>
<name>A0ABT2RPB0_9FIRM</name>
<dbReference type="GO" id="GO:0016757">
    <property type="term" value="F:glycosyltransferase activity"/>
    <property type="evidence" value="ECO:0007669"/>
    <property type="project" value="UniProtKB-KW"/>
</dbReference>